<protein>
    <submittedName>
        <fullName evidence="2">Uncharacterized protein</fullName>
    </submittedName>
</protein>
<sequence>MNYGGILIIVGLFLIIIVIVNMTVSKRMVKNDNTEKPIINNKENMEENKQKLDFGVWSGFKFGFGFGLGIIILGFLISVILTLMGFTLSKIIFGGLPMFK</sequence>
<accession>A0A1G2UXZ5</accession>
<keyword evidence="1" id="KW-0812">Transmembrane</keyword>
<gene>
    <name evidence="2" type="ORF">A2431_02725</name>
</gene>
<feature type="transmembrane region" description="Helical" evidence="1">
    <location>
        <begin position="6"/>
        <end position="24"/>
    </location>
</feature>
<organism evidence="2 3">
    <name type="scientific">Candidatus Zambryskibacteria bacterium RIFOXYC1_FULL_39_10</name>
    <dbReference type="NCBI Taxonomy" id="1802779"/>
    <lineage>
        <taxon>Bacteria</taxon>
        <taxon>Candidatus Zambryskiibacteriota</taxon>
    </lineage>
</organism>
<evidence type="ECO:0000313" key="2">
    <source>
        <dbReference type="EMBL" id="OHB14247.1"/>
    </source>
</evidence>
<evidence type="ECO:0000313" key="3">
    <source>
        <dbReference type="Proteomes" id="UP000177697"/>
    </source>
</evidence>
<proteinExistence type="predicted"/>
<feature type="transmembrane region" description="Helical" evidence="1">
    <location>
        <begin position="66"/>
        <end position="93"/>
    </location>
</feature>
<name>A0A1G2UXZ5_9BACT</name>
<evidence type="ECO:0000256" key="1">
    <source>
        <dbReference type="SAM" id="Phobius"/>
    </source>
</evidence>
<dbReference type="AlphaFoldDB" id="A0A1G2UXZ5"/>
<comment type="caution">
    <text evidence="2">The sequence shown here is derived from an EMBL/GenBank/DDBJ whole genome shotgun (WGS) entry which is preliminary data.</text>
</comment>
<keyword evidence="1" id="KW-0472">Membrane</keyword>
<dbReference type="EMBL" id="MHWW01000025">
    <property type="protein sequence ID" value="OHB14247.1"/>
    <property type="molecule type" value="Genomic_DNA"/>
</dbReference>
<keyword evidence="1" id="KW-1133">Transmembrane helix</keyword>
<reference evidence="2 3" key="1">
    <citation type="journal article" date="2016" name="Nat. Commun.">
        <title>Thousands of microbial genomes shed light on interconnected biogeochemical processes in an aquifer system.</title>
        <authorList>
            <person name="Anantharaman K."/>
            <person name="Brown C.T."/>
            <person name="Hug L.A."/>
            <person name="Sharon I."/>
            <person name="Castelle C.J."/>
            <person name="Probst A.J."/>
            <person name="Thomas B.C."/>
            <person name="Singh A."/>
            <person name="Wilkins M.J."/>
            <person name="Karaoz U."/>
            <person name="Brodie E.L."/>
            <person name="Williams K.H."/>
            <person name="Hubbard S.S."/>
            <person name="Banfield J.F."/>
        </authorList>
    </citation>
    <scope>NUCLEOTIDE SEQUENCE [LARGE SCALE GENOMIC DNA]</scope>
</reference>
<dbReference type="Proteomes" id="UP000177697">
    <property type="component" value="Unassembled WGS sequence"/>
</dbReference>